<evidence type="ECO:0000256" key="21">
    <source>
        <dbReference type="ARBA" id="ARBA00023251"/>
    </source>
</evidence>
<organism evidence="33 34">
    <name type="scientific">Acidihalobacter ferrooxydans</name>
    <dbReference type="NCBI Taxonomy" id="1765967"/>
    <lineage>
        <taxon>Bacteria</taxon>
        <taxon>Pseudomonadati</taxon>
        <taxon>Pseudomonadota</taxon>
        <taxon>Gammaproteobacteria</taxon>
        <taxon>Chromatiales</taxon>
        <taxon>Ectothiorhodospiraceae</taxon>
        <taxon>Acidihalobacter</taxon>
    </lineage>
</organism>
<dbReference type="EC" id="2.4.99.28" evidence="25"/>
<evidence type="ECO:0000313" key="33">
    <source>
        <dbReference type="EMBL" id="APZ44319.1"/>
    </source>
</evidence>
<dbReference type="Proteomes" id="UP000243807">
    <property type="component" value="Chromosome"/>
</dbReference>
<evidence type="ECO:0000256" key="9">
    <source>
        <dbReference type="ARBA" id="ARBA00022519"/>
    </source>
</evidence>
<sequence>MRLLSKFIKICLAVIAGFFSIGAVFAIAAYLYFAPNLPDVTALRDVQFQVPLKVYSANGELMAEYGQKRRDPLRFDQIPPRLVHAFLAAEDARFYEHPGVSVRGLLRAAYELIRTGHKVQGGSTITMQLARNFFLSDRKTYTRKIRELFLALKIEKALTKNQILGLYLNKIYLGNHAYGVGAAAHVYYGVDVNKLTLAQMAMIGGLPRAPSTCNPVADPQCALGRRAYVLTRMRDLGYITAAEYDKAMHQPITASLHAANIQVHAPYVAEMVRAEMVKRYGEQAYTNGFKVYTTVRGKDQAAANRAYRSDLIAYTERHGYRGPEARVTLRPEQIKAFFSRLRPGAKAADAANSAAALPDVKRWDELLAQYQPVGGLLPGLVVAVESQSAQVYLGSGRVVSLAWAGLSWARRYINRDAVGRAPADAAAVLKVGDVIRVRETQGKWRLTQVPKVSGALVSLDPDTGAIVALVGGFDYNASKFNLVTQAMRQPGSSFKPFIYSAALHKGYTPATLVNDAPVVVKDSALGGAWRPENYERRFHGPTRLRIGLVDSLNLVSVRVLQAIGIDYAVQYAARFGFNPKDLPHNLTLALGSASVTPLEMATGYAVFANGGYRVKPYYIQRIVAEDGSVLYHADAPVVCQPNCRQTQSATRPPVATALPSPPATLAPSTSVVPSAVVSVPTPRPAQRVISAVNAYQMTSMLRDVIRMGTGRAALALHRTDLAGKTGTTNDQVDAWFSGFDSRLVTVVWVGFADNKPLGHAETGARAALPMWMSYMRAALQGVPESTMPQPPGIVTVKIDPTTGLLAQPGARHAVFETFRVGHVPKADTPRNTAGTEATAQGAQGLTQQLY</sequence>
<keyword evidence="9" id="KW-0997">Cell inner membrane</keyword>
<dbReference type="KEGG" id="afy:BW247_15470"/>
<evidence type="ECO:0000256" key="10">
    <source>
        <dbReference type="ARBA" id="ARBA00022645"/>
    </source>
</evidence>
<comment type="similarity">
    <text evidence="4">In the C-terminal section; belongs to the transpeptidase family.</text>
</comment>
<protein>
    <recommendedName>
        <fullName evidence="7">Penicillin-binding protein 1A</fullName>
        <ecNumber evidence="25">2.4.99.28</ecNumber>
        <ecNumber evidence="6">3.4.16.4</ecNumber>
    </recommendedName>
</protein>
<dbReference type="GO" id="GO:0030288">
    <property type="term" value="C:outer membrane-bounded periplasmic space"/>
    <property type="evidence" value="ECO:0007669"/>
    <property type="project" value="TreeGrafter"/>
</dbReference>
<comment type="pathway">
    <text evidence="27">Glycan biosynthesis.</text>
</comment>
<evidence type="ECO:0000256" key="20">
    <source>
        <dbReference type="ARBA" id="ARBA00023136"/>
    </source>
</evidence>
<comment type="catalytic activity">
    <reaction evidence="24">
        <text>Preferential cleavage: (Ac)2-L-Lys-D-Ala-|-D-Ala. Also transpeptidation of peptidyl-alanyl moieties that are N-acyl substituents of D-alanine.</text>
        <dbReference type="EC" id="3.4.16.4"/>
    </reaction>
</comment>
<comment type="function">
    <text evidence="1">Cell wall formation. Synthesis of cross-linked peptidoglycan from the lipid intermediates. The enzyme has a penicillin-insensitive transglycosylase N-terminal domain (formation of linear glycan strands) and a penicillin-sensitive transpeptidase C-terminal domain (cross-linking of the peptide subunits).</text>
</comment>
<keyword evidence="16" id="KW-0133">Cell shape</keyword>
<feature type="region of interest" description="Disordered" evidence="28">
    <location>
        <begin position="824"/>
        <end position="850"/>
    </location>
</feature>
<evidence type="ECO:0000256" key="14">
    <source>
        <dbReference type="ARBA" id="ARBA00022692"/>
    </source>
</evidence>
<evidence type="ECO:0000259" key="32">
    <source>
        <dbReference type="Pfam" id="PF17092"/>
    </source>
</evidence>
<keyword evidence="13" id="KW-0808">Transferase</keyword>
<dbReference type="Gene3D" id="1.10.3810.10">
    <property type="entry name" value="Biosynthetic peptidoglycan transglycosylase-like"/>
    <property type="match status" value="1"/>
</dbReference>
<dbReference type="STRING" id="1765967.BW247_15470"/>
<evidence type="ECO:0000256" key="12">
    <source>
        <dbReference type="ARBA" id="ARBA00022676"/>
    </source>
</evidence>
<dbReference type="SUPFAM" id="SSF56601">
    <property type="entry name" value="beta-lactamase/transpeptidase-like"/>
    <property type="match status" value="1"/>
</dbReference>
<keyword evidence="12" id="KW-0328">Glycosyltransferase</keyword>
<evidence type="ECO:0000313" key="34">
    <source>
        <dbReference type="Proteomes" id="UP000243807"/>
    </source>
</evidence>
<keyword evidence="34" id="KW-1185">Reference proteome</keyword>
<dbReference type="Pfam" id="PF00905">
    <property type="entry name" value="Transpeptidase"/>
    <property type="match status" value="1"/>
</dbReference>
<keyword evidence="21" id="KW-0046">Antibiotic resistance</keyword>
<keyword evidence="8" id="KW-1003">Cell membrane</keyword>
<evidence type="ECO:0000256" key="1">
    <source>
        <dbReference type="ARBA" id="ARBA00002624"/>
    </source>
</evidence>
<dbReference type="PANTHER" id="PTHR32282">
    <property type="entry name" value="BINDING PROTEIN TRANSPEPTIDASE, PUTATIVE-RELATED"/>
    <property type="match status" value="1"/>
</dbReference>
<feature type="domain" description="Penicillin-binding protein OB-like" evidence="32">
    <location>
        <begin position="356"/>
        <end position="452"/>
    </location>
</feature>
<evidence type="ECO:0000256" key="19">
    <source>
        <dbReference type="ARBA" id="ARBA00022989"/>
    </source>
</evidence>
<evidence type="ECO:0000256" key="13">
    <source>
        <dbReference type="ARBA" id="ARBA00022679"/>
    </source>
</evidence>
<evidence type="ECO:0000256" key="24">
    <source>
        <dbReference type="ARBA" id="ARBA00034000"/>
    </source>
</evidence>
<dbReference type="PANTHER" id="PTHR32282:SF27">
    <property type="entry name" value="PENICILLIN-BINDING PROTEIN 1A"/>
    <property type="match status" value="1"/>
</dbReference>
<evidence type="ECO:0000256" key="28">
    <source>
        <dbReference type="SAM" id="MobiDB-lite"/>
    </source>
</evidence>
<keyword evidence="18" id="KW-0573">Peptidoglycan synthesis</keyword>
<keyword evidence="23" id="KW-0961">Cell wall biogenesis/degradation</keyword>
<keyword evidence="15" id="KW-0378">Hydrolase</keyword>
<feature type="domain" description="Penicillin-binding protein transpeptidase" evidence="30">
    <location>
        <begin position="454"/>
        <end position="732"/>
    </location>
</feature>
<evidence type="ECO:0000259" key="30">
    <source>
        <dbReference type="Pfam" id="PF00905"/>
    </source>
</evidence>
<dbReference type="InterPro" id="IPR023346">
    <property type="entry name" value="Lysozyme-like_dom_sf"/>
</dbReference>
<evidence type="ECO:0000256" key="7">
    <source>
        <dbReference type="ARBA" id="ARBA00018638"/>
    </source>
</evidence>
<comment type="catalytic activity">
    <reaction evidence="26">
        <text>[GlcNAc-(1-&gt;4)-Mur2Ac(oyl-L-Ala-gamma-D-Glu-L-Lys-D-Ala-D-Ala)](n)-di-trans,octa-cis-undecaprenyl diphosphate + beta-D-GlcNAc-(1-&gt;4)-Mur2Ac(oyl-L-Ala-gamma-D-Glu-L-Lys-D-Ala-D-Ala)-di-trans,octa-cis-undecaprenyl diphosphate = [GlcNAc-(1-&gt;4)-Mur2Ac(oyl-L-Ala-gamma-D-Glu-L-Lys-D-Ala-D-Ala)](n+1)-di-trans,octa-cis-undecaprenyl diphosphate + di-trans,octa-cis-undecaprenyl diphosphate + H(+)</text>
        <dbReference type="Rhea" id="RHEA:23708"/>
        <dbReference type="Rhea" id="RHEA-COMP:9602"/>
        <dbReference type="Rhea" id="RHEA-COMP:9603"/>
        <dbReference type="ChEBI" id="CHEBI:15378"/>
        <dbReference type="ChEBI" id="CHEBI:58405"/>
        <dbReference type="ChEBI" id="CHEBI:60033"/>
        <dbReference type="ChEBI" id="CHEBI:78435"/>
        <dbReference type="EC" id="2.4.99.28"/>
    </reaction>
</comment>
<dbReference type="GO" id="GO:0071555">
    <property type="term" value="P:cell wall organization"/>
    <property type="evidence" value="ECO:0007669"/>
    <property type="project" value="UniProtKB-KW"/>
</dbReference>
<evidence type="ECO:0000256" key="2">
    <source>
        <dbReference type="ARBA" id="ARBA00004249"/>
    </source>
</evidence>
<comment type="similarity">
    <text evidence="5">In the N-terminal section; belongs to the glycosyltransferase 51 family.</text>
</comment>
<evidence type="ECO:0000256" key="29">
    <source>
        <dbReference type="SAM" id="Phobius"/>
    </source>
</evidence>
<evidence type="ECO:0000256" key="26">
    <source>
        <dbReference type="ARBA" id="ARBA00049902"/>
    </source>
</evidence>
<evidence type="ECO:0000256" key="5">
    <source>
        <dbReference type="ARBA" id="ARBA00007739"/>
    </source>
</evidence>
<gene>
    <name evidence="33" type="ORF">BW247_15470</name>
</gene>
<evidence type="ECO:0000256" key="16">
    <source>
        <dbReference type="ARBA" id="ARBA00022960"/>
    </source>
</evidence>
<keyword evidence="14 29" id="KW-0812">Transmembrane</keyword>
<dbReference type="GO" id="GO:0009252">
    <property type="term" value="P:peptidoglycan biosynthetic process"/>
    <property type="evidence" value="ECO:0007669"/>
    <property type="project" value="UniProtKB-UniPathway"/>
</dbReference>
<dbReference type="UniPathway" id="UPA00219"/>
<name>A0A1P8UKG3_9GAMM</name>
<dbReference type="OrthoDB" id="9766909at2"/>
<evidence type="ECO:0000256" key="23">
    <source>
        <dbReference type="ARBA" id="ARBA00023316"/>
    </source>
</evidence>
<dbReference type="EC" id="3.4.16.4" evidence="6"/>
<keyword evidence="17" id="KW-0735">Signal-anchor</keyword>
<evidence type="ECO:0000256" key="27">
    <source>
        <dbReference type="ARBA" id="ARBA00060592"/>
    </source>
</evidence>
<dbReference type="FunFam" id="1.10.3810.10:FF:000003">
    <property type="entry name" value="Penicillin-binding protein 1a"/>
    <property type="match status" value="1"/>
</dbReference>
<dbReference type="InterPro" id="IPR031376">
    <property type="entry name" value="PCB_OB"/>
</dbReference>
<accession>A0A1P8UKG3</accession>
<reference evidence="33 34" key="1">
    <citation type="submission" date="2017-01" db="EMBL/GenBank/DDBJ databases">
        <title>Draft sequence of Acidihalobacter ferrooxidans strain DSM 14175 (strain V8).</title>
        <authorList>
            <person name="Khaleque H.N."/>
            <person name="Ramsay J.P."/>
            <person name="Murphy R.J.T."/>
            <person name="Kaksonen A.H."/>
            <person name="Boxall N.J."/>
            <person name="Watkin E.L.J."/>
        </authorList>
    </citation>
    <scope>NUCLEOTIDE SEQUENCE [LARGE SCALE GENOMIC DNA]</scope>
    <source>
        <strain evidence="33 34">V8</strain>
    </source>
</reference>
<evidence type="ECO:0000256" key="6">
    <source>
        <dbReference type="ARBA" id="ARBA00012448"/>
    </source>
</evidence>
<dbReference type="InterPro" id="IPR036950">
    <property type="entry name" value="PBP_transglycosylase"/>
</dbReference>
<dbReference type="EMBL" id="CP019434">
    <property type="protein sequence ID" value="APZ44319.1"/>
    <property type="molecule type" value="Genomic_DNA"/>
</dbReference>
<evidence type="ECO:0000256" key="25">
    <source>
        <dbReference type="ARBA" id="ARBA00044770"/>
    </source>
</evidence>
<proteinExistence type="inferred from homology"/>
<dbReference type="GO" id="GO:0046677">
    <property type="term" value="P:response to antibiotic"/>
    <property type="evidence" value="ECO:0007669"/>
    <property type="project" value="UniProtKB-KW"/>
</dbReference>
<dbReference type="GO" id="GO:0009002">
    <property type="term" value="F:serine-type D-Ala-D-Ala carboxypeptidase activity"/>
    <property type="evidence" value="ECO:0007669"/>
    <property type="project" value="UniProtKB-EC"/>
</dbReference>
<dbReference type="Pfam" id="PF17092">
    <property type="entry name" value="PCB_OB"/>
    <property type="match status" value="1"/>
</dbReference>
<evidence type="ECO:0000259" key="31">
    <source>
        <dbReference type="Pfam" id="PF00912"/>
    </source>
</evidence>
<dbReference type="Pfam" id="PF00912">
    <property type="entry name" value="Transgly"/>
    <property type="match status" value="1"/>
</dbReference>
<dbReference type="GO" id="GO:0005886">
    <property type="term" value="C:plasma membrane"/>
    <property type="evidence" value="ECO:0007669"/>
    <property type="project" value="UniProtKB-SubCell"/>
</dbReference>
<keyword evidence="19 29" id="KW-1133">Transmembrane helix</keyword>
<dbReference type="Gene3D" id="3.40.710.10">
    <property type="entry name" value="DD-peptidase/beta-lactamase superfamily"/>
    <property type="match status" value="2"/>
</dbReference>
<feature type="domain" description="Glycosyl transferase family 51" evidence="31">
    <location>
        <begin position="59"/>
        <end position="233"/>
    </location>
</feature>
<evidence type="ECO:0000256" key="8">
    <source>
        <dbReference type="ARBA" id="ARBA00022475"/>
    </source>
</evidence>
<dbReference type="SUPFAM" id="SSF53955">
    <property type="entry name" value="Lysozyme-like"/>
    <property type="match status" value="1"/>
</dbReference>
<evidence type="ECO:0000256" key="11">
    <source>
        <dbReference type="ARBA" id="ARBA00022670"/>
    </source>
</evidence>
<feature type="transmembrane region" description="Helical" evidence="29">
    <location>
        <begin position="7"/>
        <end position="33"/>
    </location>
</feature>
<evidence type="ECO:0000256" key="17">
    <source>
        <dbReference type="ARBA" id="ARBA00022968"/>
    </source>
</evidence>
<dbReference type="InterPro" id="IPR012338">
    <property type="entry name" value="Beta-lactam/transpept-like"/>
</dbReference>
<dbReference type="GO" id="GO:0008658">
    <property type="term" value="F:penicillin binding"/>
    <property type="evidence" value="ECO:0007669"/>
    <property type="project" value="InterPro"/>
</dbReference>
<keyword evidence="11" id="KW-0645">Protease</keyword>
<feature type="compositionally biased region" description="Low complexity" evidence="28">
    <location>
        <begin position="832"/>
        <end position="850"/>
    </location>
</feature>
<dbReference type="AlphaFoldDB" id="A0A1P8UKG3"/>
<comment type="pathway">
    <text evidence="3">Cell wall biogenesis; peptidoglycan biosynthesis.</text>
</comment>
<dbReference type="InterPro" id="IPR001460">
    <property type="entry name" value="PCN-bd_Tpept"/>
</dbReference>
<dbReference type="NCBIfam" id="TIGR02074">
    <property type="entry name" value="PBP_1a_fam"/>
    <property type="match status" value="1"/>
</dbReference>
<keyword evidence="10" id="KW-0121">Carboxypeptidase</keyword>
<dbReference type="InterPro" id="IPR050396">
    <property type="entry name" value="Glycosyltr_51/Transpeptidase"/>
</dbReference>
<dbReference type="InterPro" id="IPR001264">
    <property type="entry name" value="Glyco_trans_51"/>
</dbReference>
<evidence type="ECO:0000256" key="3">
    <source>
        <dbReference type="ARBA" id="ARBA00004752"/>
    </source>
</evidence>
<keyword evidence="22" id="KW-0511">Multifunctional enzyme</keyword>
<evidence type="ECO:0000256" key="22">
    <source>
        <dbReference type="ARBA" id="ARBA00023268"/>
    </source>
</evidence>
<dbReference type="GO" id="GO:0008360">
    <property type="term" value="P:regulation of cell shape"/>
    <property type="evidence" value="ECO:0007669"/>
    <property type="project" value="UniProtKB-KW"/>
</dbReference>
<evidence type="ECO:0000256" key="18">
    <source>
        <dbReference type="ARBA" id="ARBA00022984"/>
    </source>
</evidence>
<keyword evidence="20 29" id="KW-0472">Membrane</keyword>
<evidence type="ECO:0000256" key="4">
    <source>
        <dbReference type="ARBA" id="ARBA00007090"/>
    </source>
</evidence>
<dbReference type="GO" id="GO:0008955">
    <property type="term" value="F:peptidoglycan glycosyltransferase activity"/>
    <property type="evidence" value="ECO:0007669"/>
    <property type="project" value="UniProtKB-EC"/>
</dbReference>
<evidence type="ECO:0000256" key="15">
    <source>
        <dbReference type="ARBA" id="ARBA00022801"/>
    </source>
</evidence>
<comment type="subcellular location">
    <subcellularLocation>
        <location evidence="2">Cell inner membrane</location>
        <topology evidence="2">Single-pass type II membrane protein</topology>
    </subcellularLocation>
</comment>
<dbReference type="GO" id="GO:0006508">
    <property type="term" value="P:proteolysis"/>
    <property type="evidence" value="ECO:0007669"/>
    <property type="project" value="UniProtKB-KW"/>
</dbReference>